<accession>A0A8T0HGD5</accession>
<reference evidence="1 2" key="1">
    <citation type="submission" date="2020-06" db="EMBL/GenBank/DDBJ databases">
        <title>WGS assembly of Ceratodon purpureus strain R40.</title>
        <authorList>
            <person name="Carey S.B."/>
            <person name="Jenkins J."/>
            <person name="Shu S."/>
            <person name="Lovell J.T."/>
            <person name="Sreedasyam A."/>
            <person name="Maumus F."/>
            <person name="Tiley G.P."/>
            <person name="Fernandez-Pozo N."/>
            <person name="Barry K."/>
            <person name="Chen C."/>
            <person name="Wang M."/>
            <person name="Lipzen A."/>
            <person name="Daum C."/>
            <person name="Saski C.A."/>
            <person name="Payton A.C."/>
            <person name="Mcbreen J.C."/>
            <person name="Conrad R.E."/>
            <person name="Kollar L.M."/>
            <person name="Olsson S."/>
            <person name="Huttunen S."/>
            <person name="Landis J.B."/>
            <person name="Wickett N.J."/>
            <person name="Johnson M.G."/>
            <person name="Rensing S.A."/>
            <person name="Grimwood J."/>
            <person name="Schmutz J."/>
            <person name="Mcdaniel S.F."/>
        </authorList>
    </citation>
    <scope>NUCLEOTIDE SEQUENCE [LARGE SCALE GENOMIC DNA]</scope>
    <source>
        <strain evidence="1 2">R40</strain>
    </source>
</reference>
<proteinExistence type="predicted"/>
<organism evidence="1 2">
    <name type="scientific">Ceratodon purpureus</name>
    <name type="common">Fire moss</name>
    <name type="synonym">Dicranum purpureum</name>
    <dbReference type="NCBI Taxonomy" id="3225"/>
    <lineage>
        <taxon>Eukaryota</taxon>
        <taxon>Viridiplantae</taxon>
        <taxon>Streptophyta</taxon>
        <taxon>Embryophyta</taxon>
        <taxon>Bryophyta</taxon>
        <taxon>Bryophytina</taxon>
        <taxon>Bryopsida</taxon>
        <taxon>Dicranidae</taxon>
        <taxon>Pseudoditrichales</taxon>
        <taxon>Ditrichaceae</taxon>
        <taxon>Ceratodon</taxon>
    </lineage>
</organism>
<comment type="caution">
    <text evidence="1">The sequence shown here is derived from an EMBL/GenBank/DDBJ whole genome shotgun (WGS) entry which is preliminary data.</text>
</comment>
<dbReference type="Gene3D" id="3.40.50.450">
    <property type="match status" value="1"/>
</dbReference>
<evidence type="ECO:0000313" key="2">
    <source>
        <dbReference type="Proteomes" id="UP000822688"/>
    </source>
</evidence>
<dbReference type="PANTHER" id="PTHR31208:SF11">
    <property type="entry name" value="CYTOKININ RIBOSIDE 5'-MONOPHOSPHATE PHOSPHORIBOHYDROLASE"/>
    <property type="match status" value="1"/>
</dbReference>
<evidence type="ECO:0008006" key="3">
    <source>
        <dbReference type="Google" id="ProtNLM"/>
    </source>
</evidence>
<dbReference type="PANTHER" id="PTHR31208">
    <property type="entry name" value="EXPRESSED PROTEIN"/>
    <property type="match status" value="1"/>
</dbReference>
<sequence length="178" mass="19950">MDGSGARHDGCGDARGVASQQAPVGGFRISKEAGSWSQSSTHPYLETATYLTCRFFSARKHGLVEAAVRNNLSDRTAFICLPGGIGTLDELFEILTLIQLDRIGSSFPVPFLFLNYDDFYTNLLRFMATCKEHGTVREGEFEKLCYVSTSNLDALEYLADFYGIAEHDRLFRHRLQDF</sequence>
<dbReference type="Pfam" id="PF03641">
    <property type="entry name" value="Lysine_decarbox"/>
    <property type="match status" value="1"/>
</dbReference>
<name>A0A8T0HGD5_CERPU</name>
<evidence type="ECO:0000313" key="1">
    <source>
        <dbReference type="EMBL" id="KAG0569364.1"/>
    </source>
</evidence>
<protein>
    <recommendedName>
        <fullName evidence="3">Cytokinin riboside 5'-monophosphate phosphoribohydrolase</fullName>
    </recommendedName>
</protein>
<dbReference type="Proteomes" id="UP000822688">
    <property type="component" value="Chromosome 6"/>
</dbReference>
<gene>
    <name evidence="1" type="ORF">KC19_6G085100</name>
</gene>
<keyword evidence="2" id="KW-1185">Reference proteome</keyword>
<dbReference type="EMBL" id="CM026427">
    <property type="protein sequence ID" value="KAG0569364.1"/>
    <property type="molecule type" value="Genomic_DNA"/>
</dbReference>
<dbReference type="SUPFAM" id="SSF102405">
    <property type="entry name" value="MCP/YpsA-like"/>
    <property type="match status" value="1"/>
</dbReference>
<dbReference type="InterPro" id="IPR031100">
    <property type="entry name" value="LOG_fam"/>
</dbReference>
<dbReference type="AlphaFoldDB" id="A0A8T0HGD5"/>